<dbReference type="PROSITE" id="PS51318">
    <property type="entry name" value="TAT"/>
    <property type="match status" value="1"/>
</dbReference>
<keyword evidence="3" id="KW-1185">Reference proteome</keyword>
<dbReference type="Pfam" id="PF04199">
    <property type="entry name" value="Cyclase"/>
    <property type="match status" value="1"/>
</dbReference>
<dbReference type="PANTHER" id="PTHR31118">
    <property type="entry name" value="CYCLASE-LIKE PROTEIN 2"/>
    <property type="match status" value="1"/>
</dbReference>
<feature type="chain" id="PRO_5015140524" evidence="1">
    <location>
        <begin position="45"/>
        <end position="275"/>
    </location>
</feature>
<dbReference type="SUPFAM" id="SSF102198">
    <property type="entry name" value="Putative cyclase"/>
    <property type="match status" value="1"/>
</dbReference>
<name>A0A2P7SQL8_9HYPH</name>
<protein>
    <submittedName>
        <fullName evidence="2">Cyclase</fullName>
    </submittedName>
</protein>
<keyword evidence="1" id="KW-0732">Signal</keyword>
<dbReference type="Gene3D" id="3.50.30.50">
    <property type="entry name" value="Putative cyclase"/>
    <property type="match status" value="1"/>
</dbReference>
<dbReference type="RefSeq" id="WP_106770807.1">
    <property type="nucleotide sequence ID" value="NZ_PXYK01000003.1"/>
</dbReference>
<accession>A0A2P7SQL8</accession>
<feature type="signal peptide" evidence="1">
    <location>
        <begin position="1"/>
        <end position="44"/>
    </location>
</feature>
<dbReference type="Proteomes" id="UP000241229">
    <property type="component" value="Unassembled WGS sequence"/>
</dbReference>
<dbReference type="InterPro" id="IPR007325">
    <property type="entry name" value="KFase/CYL"/>
</dbReference>
<dbReference type="InterPro" id="IPR006311">
    <property type="entry name" value="TAT_signal"/>
</dbReference>
<dbReference type="OrthoDB" id="9777007at2"/>
<dbReference type="GO" id="GO:0004061">
    <property type="term" value="F:arylformamidase activity"/>
    <property type="evidence" value="ECO:0007669"/>
    <property type="project" value="InterPro"/>
</dbReference>
<dbReference type="AlphaFoldDB" id="A0A2P7SQL8"/>
<reference evidence="2 3" key="1">
    <citation type="submission" date="2018-03" db="EMBL/GenBank/DDBJ databases">
        <title>The draft genome of Mesorhizobium sp. 6GN-30.</title>
        <authorList>
            <person name="Liu L."/>
            <person name="Li L."/>
            <person name="Wang T."/>
            <person name="Zhang X."/>
            <person name="Liang L."/>
        </authorList>
    </citation>
    <scope>NUCLEOTIDE SEQUENCE [LARGE SCALE GENOMIC DNA]</scope>
    <source>
        <strain evidence="2 3">6GN30</strain>
    </source>
</reference>
<dbReference type="PANTHER" id="PTHR31118:SF12">
    <property type="entry name" value="CYCLASE-LIKE PROTEIN 2"/>
    <property type="match status" value="1"/>
</dbReference>
<sequence length="275" mass="29095">MCHHCVIDAVKSDMLSRRSFFRGGLAAAAGAALAVAAPPAPLFAAETPTKAEDLTHELYDTFPTYFGGQQLFYDKKFDFAKDTFNLYELRVSEHTGTHIDAPLHFTADGKSVAELPVEDLIAPLVVIDIAAKAAENADAQVTPDDIKAWVDKNGDLPAGAVVAMHSGWGAHLGTEKFRNASADGKSLHFPGFHVEAAQYLIEQPSIKAIAVDTLSLDFGASPDFIVHKTWLSSGRYGIEGVANLGNVPAKGATIVVGAPKVRGGTGGPARIFALV</sequence>
<dbReference type="EMBL" id="PXYK01000003">
    <property type="protein sequence ID" value="PSJ64763.1"/>
    <property type="molecule type" value="Genomic_DNA"/>
</dbReference>
<comment type="caution">
    <text evidence="2">The sequence shown here is derived from an EMBL/GenBank/DDBJ whole genome shotgun (WGS) entry which is preliminary data.</text>
</comment>
<organism evidence="2 3">
    <name type="scientific">Kumtagia ephedrae</name>
    <dbReference type="NCBI Taxonomy" id="2116701"/>
    <lineage>
        <taxon>Bacteria</taxon>
        <taxon>Pseudomonadati</taxon>
        <taxon>Pseudomonadota</taxon>
        <taxon>Alphaproteobacteria</taxon>
        <taxon>Hyphomicrobiales</taxon>
        <taxon>Phyllobacteriaceae</taxon>
        <taxon>Kumtagia</taxon>
    </lineage>
</organism>
<evidence type="ECO:0000313" key="3">
    <source>
        <dbReference type="Proteomes" id="UP000241229"/>
    </source>
</evidence>
<gene>
    <name evidence="2" type="ORF">C7I84_03680</name>
</gene>
<dbReference type="GO" id="GO:0019441">
    <property type="term" value="P:L-tryptophan catabolic process to kynurenine"/>
    <property type="evidence" value="ECO:0007669"/>
    <property type="project" value="InterPro"/>
</dbReference>
<proteinExistence type="predicted"/>
<dbReference type="InterPro" id="IPR037175">
    <property type="entry name" value="KFase_sf"/>
</dbReference>
<evidence type="ECO:0000256" key="1">
    <source>
        <dbReference type="SAM" id="SignalP"/>
    </source>
</evidence>
<evidence type="ECO:0000313" key="2">
    <source>
        <dbReference type="EMBL" id="PSJ64763.1"/>
    </source>
</evidence>